<dbReference type="EMBL" id="CABFNQ020000436">
    <property type="protein sequence ID" value="CAH0014598.1"/>
    <property type="molecule type" value="Genomic_DNA"/>
</dbReference>
<organism evidence="1 2">
    <name type="scientific">Clonostachys rhizophaga</name>
    <dbReference type="NCBI Taxonomy" id="160324"/>
    <lineage>
        <taxon>Eukaryota</taxon>
        <taxon>Fungi</taxon>
        <taxon>Dikarya</taxon>
        <taxon>Ascomycota</taxon>
        <taxon>Pezizomycotina</taxon>
        <taxon>Sordariomycetes</taxon>
        <taxon>Hypocreomycetidae</taxon>
        <taxon>Hypocreales</taxon>
        <taxon>Bionectriaceae</taxon>
        <taxon>Clonostachys</taxon>
    </lineage>
</organism>
<dbReference type="OrthoDB" id="10280896at2759"/>
<accession>A0A9N9V018</accession>
<protein>
    <submittedName>
        <fullName evidence="1">Uncharacterized protein</fullName>
    </submittedName>
</protein>
<evidence type="ECO:0000313" key="1">
    <source>
        <dbReference type="EMBL" id="CAH0014598.1"/>
    </source>
</evidence>
<keyword evidence="2" id="KW-1185">Reference proteome</keyword>
<dbReference type="Proteomes" id="UP000696573">
    <property type="component" value="Unassembled WGS sequence"/>
</dbReference>
<comment type="caution">
    <text evidence="1">The sequence shown here is derived from an EMBL/GenBank/DDBJ whole genome shotgun (WGS) entry which is preliminary data.</text>
</comment>
<reference evidence="1" key="1">
    <citation type="submission" date="2021-10" db="EMBL/GenBank/DDBJ databases">
        <authorList>
            <person name="Piombo E."/>
        </authorList>
    </citation>
    <scope>NUCLEOTIDE SEQUENCE</scope>
</reference>
<proteinExistence type="predicted"/>
<name>A0A9N9V018_9HYPO</name>
<evidence type="ECO:0000313" key="2">
    <source>
        <dbReference type="Proteomes" id="UP000696573"/>
    </source>
</evidence>
<sequence>MAFAHSNLDLPLLIRSPVWAGIPRRTRMHCNRYTGIRVVRGSLKRLPRKRQRIVSVRCTERTGKIFLRVNLEPVQ</sequence>
<dbReference type="AlphaFoldDB" id="A0A9N9V018"/>
<gene>
    <name evidence="1" type="ORF">CRHIZ90672A_00011601</name>
</gene>